<dbReference type="KEGG" id="cpae:CPAST_c18000"/>
<name>A0A0H3J9P0_CLOPA</name>
<keyword evidence="4" id="KW-1185">Reference proteome</keyword>
<evidence type="ECO:0000313" key="1">
    <source>
        <dbReference type="EMBL" id="AJA51858.1"/>
    </source>
</evidence>
<dbReference type="KEGG" id="cpat:CLPA_c18000"/>
<dbReference type="PATRIC" id="fig|1262449.3.peg.1637"/>
<sequence>MKIRMDFVTNSSSSSFVLGVKGELTKEKILNMLNVPEKSPLREVAEEIADSIYSSSGKFDLKQMLEDYGCEDASELPDVYKKAIGNNKFVFYEGEIYDESNSVDSFLCDMAFDYEDENFIFYKEGGY</sequence>
<reference evidence="2" key="2">
    <citation type="submission" date="2015-10" db="EMBL/GenBank/DDBJ databases">
        <title>Improved Draft Genome Sequence of Clostridium pasteurianum Strain ATCC 6013 (DSM 525) Using a Hybrid Next-Generation Sequencing Approach.</title>
        <authorList>
            <person name="Pyne M.E."/>
            <person name="Utturkar S.M."/>
            <person name="Brown S.D."/>
            <person name="Moo-Young M."/>
            <person name="Chung D.A."/>
            <person name="Chou P.C."/>
        </authorList>
    </citation>
    <scope>NUCLEOTIDE SEQUENCE</scope>
    <source>
        <strain evidence="2">ATCC 6013</strain>
    </source>
</reference>
<dbReference type="Proteomes" id="UP000030905">
    <property type="component" value="Chromosome"/>
</dbReference>
<dbReference type="AlphaFoldDB" id="A0A0H3J9P0"/>
<reference evidence="1 4" key="1">
    <citation type="journal article" date="2015" name="Genome Announc.">
        <title>Complete Genome Sequence of the Nitrogen-Fixing and Solvent-Producing Clostridium pasteurianum DSM 525.</title>
        <authorList>
            <person name="Poehlein A."/>
            <person name="Grosse-Honebrink A."/>
            <person name="Zhang Y."/>
            <person name="Minton N.P."/>
            <person name="Daniel R."/>
        </authorList>
    </citation>
    <scope>NUCLEOTIDE SEQUENCE [LARGE SCALE GENOMIC DNA]</scope>
    <source>
        <strain evidence="1">DSM 525</strain>
        <strain evidence="4">DSM 525 / ATCC 6013</strain>
    </source>
</reference>
<dbReference type="eggNOG" id="ENOG503278R">
    <property type="taxonomic scope" value="Bacteria"/>
</dbReference>
<proteinExistence type="predicted"/>
<dbReference type="RefSeq" id="WP_003443961.1">
    <property type="nucleotide sequence ID" value="NZ_ANZB01000004.1"/>
</dbReference>
<dbReference type="EMBL" id="JPGY02000001">
    <property type="protein sequence ID" value="KRU12134.1"/>
    <property type="molecule type" value="Genomic_DNA"/>
</dbReference>
<evidence type="ECO:0000313" key="3">
    <source>
        <dbReference type="Proteomes" id="UP000028042"/>
    </source>
</evidence>
<organism evidence="1 4">
    <name type="scientific">Clostridium pasteurianum DSM 525 = ATCC 6013</name>
    <dbReference type="NCBI Taxonomy" id="1262449"/>
    <lineage>
        <taxon>Bacteria</taxon>
        <taxon>Bacillati</taxon>
        <taxon>Bacillota</taxon>
        <taxon>Clostridia</taxon>
        <taxon>Eubacteriales</taxon>
        <taxon>Clostridiaceae</taxon>
        <taxon>Clostridium</taxon>
    </lineage>
</organism>
<evidence type="ECO:0000313" key="4">
    <source>
        <dbReference type="Proteomes" id="UP000030905"/>
    </source>
</evidence>
<dbReference type="Proteomes" id="UP000028042">
    <property type="component" value="Unassembled WGS sequence"/>
</dbReference>
<reference evidence="2 3" key="3">
    <citation type="journal article" name="Genome Announc.">
        <title>Improved Draft Genome Sequence of Clostridium pasteurianum Strain ATCC 6013 (DSM 525) Using a Hybrid Next-Generation Sequencing Approach.</title>
        <authorList>
            <person name="Pyne M.E."/>
            <person name="Utturkar S."/>
            <person name="Brown S.D."/>
            <person name="Moo-Young M."/>
            <person name="Chung D.A."/>
            <person name="Chou C.P."/>
        </authorList>
    </citation>
    <scope>NUCLEOTIDE SEQUENCE [LARGE SCALE GENOMIC DNA]</scope>
    <source>
        <strain evidence="2 3">ATCC 6013</strain>
    </source>
</reference>
<dbReference type="EMBL" id="CP009268">
    <property type="protein sequence ID" value="AJA51858.1"/>
    <property type="molecule type" value="Genomic_DNA"/>
</dbReference>
<dbReference type="GeneID" id="93073961"/>
<accession>A0A0H3J9P0</accession>
<protein>
    <submittedName>
        <fullName evidence="1">Uncharacterized protein</fullName>
    </submittedName>
</protein>
<gene>
    <name evidence="1" type="ORF">CLPA_c18000</name>
    <name evidence="2" type="ORF">CP6013_01381</name>
</gene>
<evidence type="ECO:0000313" key="2">
    <source>
        <dbReference type="EMBL" id="KRU12134.1"/>
    </source>
</evidence>